<sequence length="77" mass="9063">MERPVTDSKNSHTMDFINYYDKANMTLRQAFFTAPSSNNLNQAFYIWTIALYVSIYIFSIIPISSLLSHLSLLWYHH</sequence>
<keyword evidence="1" id="KW-1133">Transmembrane helix</keyword>
<keyword evidence="1" id="KW-0812">Transmembrane</keyword>
<feature type="transmembrane region" description="Helical" evidence="1">
    <location>
        <begin position="44"/>
        <end position="75"/>
    </location>
</feature>
<keyword evidence="1" id="KW-0472">Membrane</keyword>
<dbReference type="Proteomes" id="UP000193560">
    <property type="component" value="Unassembled WGS sequence"/>
</dbReference>
<evidence type="ECO:0000313" key="2">
    <source>
        <dbReference type="EMBL" id="ORZ21990.1"/>
    </source>
</evidence>
<dbReference type="EMBL" id="MCGE01000004">
    <property type="protein sequence ID" value="ORZ21990.1"/>
    <property type="molecule type" value="Genomic_DNA"/>
</dbReference>
<accession>A0A1X2IT83</accession>
<evidence type="ECO:0000313" key="3">
    <source>
        <dbReference type="Proteomes" id="UP000193560"/>
    </source>
</evidence>
<name>A0A1X2IT83_9FUNG</name>
<proteinExistence type="predicted"/>
<comment type="caution">
    <text evidence="2">The sequence shown here is derived from an EMBL/GenBank/DDBJ whole genome shotgun (WGS) entry which is preliminary data.</text>
</comment>
<evidence type="ECO:0000256" key="1">
    <source>
        <dbReference type="SAM" id="Phobius"/>
    </source>
</evidence>
<dbReference type="AlphaFoldDB" id="A0A1X2IT83"/>
<gene>
    <name evidence="2" type="ORF">BCR42DRAFT_405281</name>
</gene>
<reference evidence="2 3" key="1">
    <citation type="submission" date="2016-07" db="EMBL/GenBank/DDBJ databases">
        <title>Pervasive Adenine N6-methylation of Active Genes in Fungi.</title>
        <authorList>
            <consortium name="DOE Joint Genome Institute"/>
            <person name="Mondo S.J."/>
            <person name="Dannebaum R.O."/>
            <person name="Kuo R.C."/>
            <person name="Labutti K."/>
            <person name="Haridas S."/>
            <person name="Kuo A."/>
            <person name="Salamov A."/>
            <person name="Ahrendt S.R."/>
            <person name="Lipzen A."/>
            <person name="Sullivan W."/>
            <person name="Andreopoulos W.B."/>
            <person name="Clum A."/>
            <person name="Lindquist E."/>
            <person name="Daum C."/>
            <person name="Ramamoorthy G.K."/>
            <person name="Gryganskyi A."/>
            <person name="Culley D."/>
            <person name="Magnuson J.K."/>
            <person name="James T.Y."/>
            <person name="O'Malley M.A."/>
            <person name="Stajich J.E."/>
            <person name="Spatafora J.W."/>
            <person name="Visel A."/>
            <person name="Grigoriev I.V."/>
        </authorList>
    </citation>
    <scope>NUCLEOTIDE SEQUENCE [LARGE SCALE GENOMIC DNA]</scope>
    <source>
        <strain evidence="2 3">NRRL 1336</strain>
    </source>
</reference>
<protein>
    <submittedName>
        <fullName evidence="2">Uncharacterized protein</fullName>
    </submittedName>
</protein>
<keyword evidence="3" id="KW-1185">Reference proteome</keyword>
<organism evidence="2 3">
    <name type="scientific">Absidia repens</name>
    <dbReference type="NCBI Taxonomy" id="90262"/>
    <lineage>
        <taxon>Eukaryota</taxon>
        <taxon>Fungi</taxon>
        <taxon>Fungi incertae sedis</taxon>
        <taxon>Mucoromycota</taxon>
        <taxon>Mucoromycotina</taxon>
        <taxon>Mucoromycetes</taxon>
        <taxon>Mucorales</taxon>
        <taxon>Cunninghamellaceae</taxon>
        <taxon>Absidia</taxon>
    </lineage>
</organism>